<dbReference type="InterPro" id="IPR035994">
    <property type="entry name" value="Nucleoside_phosphorylase_sf"/>
</dbReference>
<evidence type="ECO:0000256" key="1">
    <source>
        <dbReference type="ARBA" id="ARBA00004945"/>
    </source>
</evidence>
<feature type="domain" description="Nucleoside phosphorylase" evidence="7">
    <location>
        <begin position="37"/>
        <end position="259"/>
    </location>
</feature>
<keyword evidence="3" id="KW-0028">Amino-acid biosynthesis</keyword>
<evidence type="ECO:0000256" key="6">
    <source>
        <dbReference type="SAM" id="MobiDB-lite"/>
    </source>
</evidence>
<name>A0A7T3CIB3_9MICC</name>
<dbReference type="SUPFAM" id="SSF53167">
    <property type="entry name" value="Purine and uridine phosphorylases"/>
    <property type="match status" value="1"/>
</dbReference>
<evidence type="ECO:0000256" key="4">
    <source>
        <dbReference type="ARBA" id="ARBA00022801"/>
    </source>
</evidence>
<sequence>MRSTAAADVEPTTPAADAAAPSPLDPETAAALRGGAVVLVAMDEEEAPFLDRGTALAEPVRLGHARATALRCGAQTILLVRTGIGLANAASAAAAALLLARPRAVVSAGSAGGLHAEVEVGDVVVGTDYAYTDADATAFGYVRGQVPGMPASYPGDEDLLAAARALPAQEEGVRRFGPMLAGGSFVTAANVADTRQAFPRALSTDMETTAIAQVAAGYGVPFLSVRGISDLCGPAADQDFHLAVEIVAERSARTVLALLDAA</sequence>
<evidence type="ECO:0000313" key="8">
    <source>
        <dbReference type="EMBL" id="QPT54716.1"/>
    </source>
</evidence>
<dbReference type="PANTHER" id="PTHR46832">
    <property type="entry name" value="5'-METHYLTHIOADENOSINE/S-ADENOSYLHOMOCYSTEINE NUCLEOSIDASE"/>
    <property type="match status" value="1"/>
</dbReference>
<dbReference type="InterPro" id="IPR010049">
    <property type="entry name" value="MTA_SAH_Nsdase"/>
</dbReference>
<organism evidence="8 9">
    <name type="scientific">Rothia kristinae</name>
    <dbReference type="NCBI Taxonomy" id="37923"/>
    <lineage>
        <taxon>Bacteria</taxon>
        <taxon>Bacillati</taxon>
        <taxon>Actinomycetota</taxon>
        <taxon>Actinomycetes</taxon>
        <taxon>Micrococcales</taxon>
        <taxon>Micrococcaceae</taxon>
        <taxon>Rothia</taxon>
    </lineage>
</organism>
<evidence type="ECO:0000256" key="5">
    <source>
        <dbReference type="ARBA" id="ARBA00023167"/>
    </source>
</evidence>
<protein>
    <recommendedName>
        <fullName evidence="2">adenosylhomocysteine nucleosidase</fullName>
        <ecNumber evidence="2">3.2.2.9</ecNumber>
    </recommendedName>
</protein>
<dbReference type="AlphaFoldDB" id="A0A7T3CIB3"/>
<dbReference type="Gene3D" id="3.40.50.1580">
    <property type="entry name" value="Nucleoside phosphorylase domain"/>
    <property type="match status" value="1"/>
</dbReference>
<proteinExistence type="predicted"/>
<dbReference type="GO" id="GO:0005829">
    <property type="term" value="C:cytosol"/>
    <property type="evidence" value="ECO:0007669"/>
    <property type="project" value="TreeGrafter"/>
</dbReference>
<dbReference type="GO" id="GO:0019509">
    <property type="term" value="P:L-methionine salvage from methylthioadenosine"/>
    <property type="evidence" value="ECO:0007669"/>
    <property type="project" value="UniProtKB-UniPathway"/>
</dbReference>
<keyword evidence="5" id="KW-0486">Methionine biosynthesis</keyword>
<feature type="region of interest" description="Disordered" evidence="6">
    <location>
        <begin position="1"/>
        <end position="25"/>
    </location>
</feature>
<evidence type="ECO:0000259" key="7">
    <source>
        <dbReference type="Pfam" id="PF01048"/>
    </source>
</evidence>
<dbReference type="InterPro" id="IPR000845">
    <property type="entry name" value="Nucleoside_phosphorylase_d"/>
</dbReference>
<evidence type="ECO:0000256" key="2">
    <source>
        <dbReference type="ARBA" id="ARBA00011974"/>
    </source>
</evidence>
<evidence type="ECO:0000256" key="3">
    <source>
        <dbReference type="ARBA" id="ARBA00022605"/>
    </source>
</evidence>
<dbReference type="EMBL" id="CP065738">
    <property type="protein sequence ID" value="QPT54716.1"/>
    <property type="molecule type" value="Genomic_DNA"/>
</dbReference>
<dbReference type="EC" id="3.2.2.9" evidence="2"/>
<accession>A0A7T3CIB3</accession>
<reference evidence="8 9" key="1">
    <citation type="submission" date="2020-12" db="EMBL/GenBank/DDBJ databases">
        <title>FDA dAtabase for Regulatory Grade micrObial Sequences (FDA-ARGOS): Supporting development and validation of Infectious Disease Dx tests.</title>
        <authorList>
            <person name="Sproer C."/>
            <person name="Gronow S."/>
            <person name="Severitt S."/>
            <person name="Schroder I."/>
            <person name="Tallon L."/>
            <person name="Sadzewicz L."/>
            <person name="Zhao X."/>
            <person name="Boylan J."/>
            <person name="Ott S."/>
            <person name="Bowen H."/>
            <person name="Vavikolanu K."/>
            <person name="Mehta A."/>
            <person name="Aluvathingal J."/>
            <person name="Nadendla S."/>
            <person name="Lowell S."/>
            <person name="Myers T."/>
            <person name="Yan Y."/>
            <person name="Sichtig H."/>
        </authorList>
    </citation>
    <scope>NUCLEOTIDE SEQUENCE [LARGE SCALE GENOMIC DNA]</scope>
    <source>
        <strain evidence="8 9">FDAARGOS_864</strain>
    </source>
</reference>
<dbReference type="GO" id="GO:0008930">
    <property type="term" value="F:methylthioadenosine nucleosidase activity"/>
    <property type="evidence" value="ECO:0007669"/>
    <property type="project" value="InterPro"/>
</dbReference>
<evidence type="ECO:0000313" key="9">
    <source>
        <dbReference type="Proteomes" id="UP000594975"/>
    </source>
</evidence>
<keyword evidence="4 8" id="KW-0378">Hydrolase</keyword>
<dbReference type="GO" id="GO:0019284">
    <property type="term" value="P:L-methionine salvage from S-adenosylmethionine"/>
    <property type="evidence" value="ECO:0007669"/>
    <property type="project" value="TreeGrafter"/>
</dbReference>
<dbReference type="CDD" id="cd09008">
    <property type="entry name" value="MTAN"/>
    <property type="match status" value="1"/>
</dbReference>
<dbReference type="NCBIfam" id="TIGR01704">
    <property type="entry name" value="MTA_SAH-Nsdase"/>
    <property type="match status" value="1"/>
</dbReference>
<dbReference type="GO" id="GO:0009164">
    <property type="term" value="P:nucleoside catabolic process"/>
    <property type="evidence" value="ECO:0007669"/>
    <property type="project" value="InterPro"/>
</dbReference>
<comment type="pathway">
    <text evidence="1">Amino-acid biosynthesis; L-methionine biosynthesis via salvage pathway; S-methyl-5-thio-alpha-D-ribose 1-phosphate from S-methyl-5'-thioadenosine (hydrolase route): step 1/2.</text>
</comment>
<gene>
    <name evidence="8" type="primary">mtnN</name>
    <name evidence="8" type="ORF">I6G21_07260</name>
</gene>
<dbReference type="PANTHER" id="PTHR46832:SF1">
    <property type="entry name" value="5'-METHYLTHIOADENOSINE_S-ADENOSYLHOMOCYSTEINE NUCLEOSIDASE"/>
    <property type="match status" value="1"/>
</dbReference>
<dbReference type="Pfam" id="PF01048">
    <property type="entry name" value="PNP_UDP_1"/>
    <property type="match status" value="1"/>
</dbReference>
<dbReference type="Proteomes" id="UP000594975">
    <property type="component" value="Chromosome"/>
</dbReference>
<dbReference type="KEGG" id="rkr:I6G21_07260"/>
<dbReference type="GO" id="GO:0008782">
    <property type="term" value="F:adenosylhomocysteine nucleosidase activity"/>
    <property type="evidence" value="ECO:0007669"/>
    <property type="project" value="UniProtKB-EC"/>
</dbReference>
<dbReference type="UniPathway" id="UPA00904">
    <property type="reaction ID" value="UER00871"/>
</dbReference>
<keyword evidence="8" id="KW-0326">Glycosidase</keyword>